<dbReference type="InterPro" id="IPR013118">
    <property type="entry name" value="Mannitol_DH_C"/>
</dbReference>
<dbReference type="AlphaFoldDB" id="A0A484ZB92"/>
<dbReference type="PANTHER" id="PTHR43362:SF1">
    <property type="entry name" value="MANNITOL DEHYDROGENASE 2-RELATED"/>
    <property type="match status" value="1"/>
</dbReference>
<organism evidence="3 4">
    <name type="scientific">Budvicia aquatica</name>
    <dbReference type="NCBI Taxonomy" id="82979"/>
    <lineage>
        <taxon>Bacteria</taxon>
        <taxon>Pseudomonadati</taxon>
        <taxon>Pseudomonadota</taxon>
        <taxon>Gammaproteobacteria</taxon>
        <taxon>Enterobacterales</taxon>
        <taxon>Budviciaceae</taxon>
        <taxon>Budvicia</taxon>
    </lineage>
</organism>
<evidence type="ECO:0000313" key="4">
    <source>
        <dbReference type="Proteomes" id="UP000373449"/>
    </source>
</evidence>
<dbReference type="SUPFAM" id="SSF48179">
    <property type="entry name" value="6-phosphogluconate dehydrogenase C-terminal domain-like"/>
    <property type="match status" value="1"/>
</dbReference>
<dbReference type="Proteomes" id="UP000373449">
    <property type="component" value="Unassembled WGS sequence"/>
</dbReference>
<gene>
    <name evidence="3" type="ORF">NCTC12282_00537</name>
</gene>
<dbReference type="GO" id="GO:0016616">
    <property type="term" value="F:oxidoreductase activity, acting on the CH-OH group of donors, NAD or NADP as acceptor"/>
    <property type="evidence" value="ECO:0007669"/>
    <property type="project" value="TreeGrafter"/>
</dbReference>
<evidence type="ECO:0000259" key="2">
    <source>
        <dbReference type="Pfam" id="PF08125"/>
    </source>
</evidence>
<proteinExistence type="predicted"/>
<dbReference type="InterPro" id="IPR013328">
    <property type="entry name" value="6PGD_dom2"/>
</dbReference>
<dbReference type="InterPro" id="IPR050988">
    <property type="entry name" value="Mannitol_DH/Oxidoreductase"/>
</dbReference>
<dbReference type="Pfam" id="PF08125">
    <property type="entry name" value="Mannitol_dh_C"/>
    <property type="match status" value="1"/>
</dbReference>
<accession>A0A484ZB92</accession>
<reference evidence="3 4" key="1">
    <citation type="submission" date="2019-03" db="EMBL/GenBank/DDBJ databases">
        <authorList>
            <consortium name="Pathogen Informatics"/>
        </authorList>
    </citation>
    <scope>NUCLEOTIDE SEQUENCE [LARGE SCALE GENOMIC DNA]</scope>
    <source>
        <strain evidence="3 4">NCTC12282</strain>
    </source>
</reference>
<dbReference type="EMBL" id="CAADJA010000002">
    <property type="protein sequence ID" value="VFS45654.1"/>
    <property type="molecule type" value="Genomic_DNA"/>
</dbReference>
<dbReference type="PANTHER" id="PTHR43362">
    <property type="entry name" value="MANNITOL DEHYDROGENASE DSF1-RELATED"/>
    <property type="match status" value="1"/>
</dbReference>
<evidence type="ECO:0000313" key="3">
    <source>
        <dbReference type="EMBL" id="VFS45654.1"/>
    </source>
</evidence>
<protein>
    <submittedName>
        <fullName evidence="3">D-mannonate oxidoreductase</fullName>
    </submittedName>
</protein>
<dbReference type="InterPro" id="IPR008927">
    <property type="entry name" value="6-PGluconate_DH-like_C_sf"/>
</dbReference>
<sequence length="74" mass="8477">MTVCRDDNYVATARHLMLNEQAPTLRTKGVDLAAYADSLIRRYRNTALKHRTWQIAMDGTQKLPQRMLDSVATI</sequence>
<keyword evidence="1" id="KW-0560">Oxidoreductase</keyword>
<evidence type="ECO:0000256" key="1">
    <source>
        <dbReference type="ARBA" id="ARBA00023002"/>
    </source>
</evidence>
<dbReference type="Gene3D" id="1.10.1040.10">
    <property type="entry name" value="N-(1-d-carboxylethyl)-l-norvaline Dehydrogenase, domain 2"/>
    <property type="match status" value="1"/>
</dbReference>
<feature type="domain" description="Mannitol dehydrogenase C-terminal" evidence="2">
    <location>
        <begin position="5"/>
        <end position="72"/>
    </location>
</feature>
<name>A0A484ZB92_9GAMM</name>